<gene>
    <name evidence="3" type="ORF">SAMN05192533_11643</name>
</gene>
<evidence type="ECO:0000313" key="3">
    <source>
        <dbReference type="EMBL" id="SEN62949.1"/>
    </source>
</evidence>
<sequence length="295" mass="33421">MKKFKQFMQIIVSTMLIGGVLSFGGSFHAESYVQAEENHVVIKKGDTLYSLAKKYGTTVEELKEINKFSSHTIYVGQELLVPSTTLSEPLYIVMAGSFSSKKNADKRVVLLKKKGIDAVVVNRVIKDQTYYRIQAGAYSKKENAEKQLTLIKNAGITDAYFMNPMPLNIKEVTIGNTYNNLIDQFGVPNFSEEQMNTLSLYYQNEGAGVRVQFNMKTGLVEQLQIYPEFLLIDDIPRGKKKIIEMYGHPDSLEEVTCYETATCEKLTYQLDGNQLTVQIDRDGDVVQFLELIRFP</sequence>
<dbReference type="Pfam" id="PF01476">
    <property type="entry name" value="LysM"/>
    <property type="match status" value="1"/>
</dbReference>
<evidence type="ECO:0000259" key="1">
    <source>
        <dbReference type="PROSITE" id="PS51724"/>
    </source>
</evidence>
<dbReference type="Gene3D" id="3.30.70.1070">
    <property type="entry name" value="Sporulation related repeat"/>
    <property type="match status" value="1"/>
</dbReference>
<evidence type="ECO:0000313" key="4">
    <source>
        <dbReference type="Proteomes" id="UP000198553"/>
    </source>
</evidence>
<dbReference type="InterPro" id="IPR036680">
    <property type="entry name" value="SPOR-like_sf"/>
</dbReference>
<dbReference type="CDD" id="cd00118">
    <property type="entry name" value="LysM"/>
    <property type="match status" value="1"/>
</dbReference>
<dbReference type="PROSITE" id="PS51782">
    <property type="entry name" value="LYSM"/>
    <property type="match status" value="1"/>
</dbReference>
<dbReference type="SUPFAM" id="SSF54106">
    <property type="entry name" value="LysM domain"/>
    <property type="match status" value="1"/>
</dbReference>
<dbReference type="PROSITE" id="PS51724">
    <property type="entry name" value="SPOR"/>
    <property type="match status" value="1"/>
</dbReference>
<dbReference type="InterPro" id="IPR036779">
    <property type="entry name" value="LysM_dom_sf"/>
</dbReference>
<dbReference type="AlphaFoldDB" id="A0A1H8I388"/>
<dbReference type="InterPro" id="IPR018392">
    <property type="entry name" value="LysM"/>
</dbReference>
<dbReference type="Proteomes" id="UP000198553">
    <property type="component" value="Unassembled WGS sequence"/>
</dbReference>
<feature type="domain" description="LysM" evidence="2">
    <location>
        <begin position="38"/>
        <end position="81"/>
    </location>
</feature>
<feature type="domain" description="SPOR" evidence="1">
    <location>
        <begin position="85"/>
        <end position="164"/>
    </location>
</feature>
<dbReference type="RefSeq" id="WP_090749210.1">
    <property type="nucleotide sequence ID" value="NZ_FOBW01000016.1"/>
</dbReference>
<organism evidence="3 4">
    <name type="scientific">Mesobacillus persicus</name>
    <dbReference type="NCBI Taxonomy" id="930146"/>
    <lineage>
        <taxon>Bacteria</taxon>
        <taxon>Bacillati</taxon>
        <taxon>Bacillota</taxon>
        <taxon>Bacilli</taxon>
        <taxon>Bacillales</taxon>
        <taxon>Bacillaceae</taxon>
        <taxon>Mesobacillus</taxon>
    </lineage>
</organism>
<dbReference type="SMART" id="SM00257">
    <property type="entry name" value="LysM"/>
    <property type="match status" value="1"/>
</dbReference>
<dbReference type="Gene3D" id="3.10.350.10">
    <property type="entry name" value="LysM domain"/>
    <property type="match status" value="1"/>
</dbReference>
<keyword evidence="4" id="KW-1185">Reference proteome</keyword>
<dbReference type="EMBL" id="FOBW01000016">
    <property type="protein sequence ID" value="SEN62949.1"/>
    <property type="molecule type" value="Genomic_DNA"/>
</dbReference>
<proteinExistence type="predicted"/>
<protein>
    <submittedName>
        <fullName evidence="3">Sporulation related domain-containing protein</fullName>
    </submittedName>
</protein>
<reference evidence="4" key="1">
    <citation type="submission" date="2016-10" db="EMBL/GenBank/DDBJ databases">
        <authorList>
            <person name="Varghese N."/>
            <person name="Submissions S."/>
        </authorList>
    </citation>
    <scope>NUCLEOTIDE SEQUENCE [LARGE SCALE GENOMIC DNA]</scope>
    <source>
        <strain evidence="4">B48,IBRC-M 10115,DSM 25386,CECT 8001</strain>
    </source>
</reference>
<dbReference type="Pfam" id="PF05036">
    <property type="entry name" value="SPOR"/>
    <property type="match status" value="1"/>
</dbReference>
<name>A0A1H8I388_9BACI</name>
<accession>A0A1H8I388</accession>
<evidence type="ECO:0000259" key="2">
    <source>
        <dbReference type="PROSITE" id="PS51782"/>
    </source>
</evidence>
<dbReference type="SUPFAM" id="SSF110997">
    <property type="entry name" value="Sporulation related repeat"/>
    <property type="match status" value="1"/>
</dbReference>
<dbReference type="GO" id="GO:0042834">
    <property type="term" value="F:peptidoglycan binding"/>
    <property type="evidence" value="ECO:0007669"/>
    <property type="project" value="InterPro"/>
</dbReference>
<dbReference type="OrthoDB" id="2572716at2"/>
<dbReference type="InterPro" id="IPR007730">
    <property type="entry name" value="SPOR-like_dom"/>
</dbReference>
<dbReference type="STRING" id="930146.SAMN05192533_11643"/>